<dbReference type="PANTHER" id="PTHR43333">
    <property type="entry name" value="2-HACID_DH_C DOMAIN-CONTAINING PROTEIN"/>
    <property type="match status" value="1"/>
</dbReference>
<comment type="caution">
    <text evidence="4">The sequence shown here is derived from an EMBL/GenBank/DDBJ whole genome shotgun (WGS) entry which is preliminary data.</text>
</comment>
<name>A0A964E0F7_9PROT</name>
<evidence type="ECO:0000313" key="5">
    <source>
        <dbReference type="Proteomes" id="UP000708298"/>
    </source>
</evidence>
<feature type="domain" description="D-isomer specific 2-hydroxyacid dehydrogenase NAD-binding" evidence="3">
    <location>
        <begin position="105"/>
        <end position="277"/>
    </location>
</feature>
<evidence type="ECO:0000313" key="4">
    <source>
        <dbReference type="EMBL" id="MCB8877109.1"/>
    </source>
</evidence>
<dbReference type="GO" id="GO:0051287">
    <property type="term" value="F:NAD binding"/>
    <property type="evidence" value="ECO:0007669"/>
    <property type="project" value="InterPro"/>
</dbReference>
<evidence type="ECO:0000256" key="2">
    <source>
        <dbReference type="ARBA" id="ARBA00023027"/>
    </source>
</evidence>
<dbReference type="Proteomes" id="UP000708298">
    <property type="component" value="Unassembled WGS sequence"/>
</dbReference>
<gene>
    <name evidence="4" type="ORF">ASILVAE211_18080</name>
</gene>
<dbReference type="RefSeq" id="WP_227322765.1">
    <property type="nucleotide sequence ID" value="NZ_JAESVB010000010.1"/>
</dbReference>
<evidence type="ECO:0000256" key="1">
    <source>
        <dbReference type="ARBA" id="ARBA00023002"/>
    </source>
</evidence>
<proteinExistence type="predicted"/>
<keyword evidence="5" id="KW-1185">Reference proteome</keyword>
<organism evidence="4 5">
    <name type="scientific">Acidisoma silvae</name>
    <dbReference type="NCBI Taxonomy" id="2802396"/>
    <lineage>
        <taxon>Bacteria</taxon>
        <taxon>Pseudomonadati</taxon>
        <taxon>Pseudomonadota</taxon>
        <taxon>Alphaproteobacteria</taxon>
        <taxon>Acetobacterales</taxon>
        <taxon>Acidocellaceae</taxon>
        <taxon>Acidisoma</taxon>
    </lineage>
</organism>
<keyword evidence="1" id="KW-0560">Oxidoreductase</keyword>
<dbReference type="PANTHER" id="PTHR43333:SF1">
    <property type="entry name" value="D-ISOMER SPECIFIC 2-HYDROXYACID DEHYDROGENASE NAD-BINDING DOMAIN-CONTAINING PROTEIN"/>
    <property type="match status" value="1"/>
</dbReference>
<evidence type="ECO:0000259" key="3">
    <source>
        <dbReference type="Pfam" id="PF02826"/>
    </source>
</evidence>
<dbReference type="Pfam" id="PF02826">
    <property type="entry name" value="2-Hacid_dh_C"/>
    <property type="match status" value="1"/>
</dbReference>
<dbReference type="GO" id="GO:0016616">
    <property type="term" value="F:oxidoreductase activity, acting on the CH-OH group of donors, NAD or NADP as acceptor"/>
    <property type="evidence" value="ECO:0007669"/>
    <property type="project" value="UniProtKB-ARBA"/>
</dbReference>
<dbReference type="EMBL" id="JAESVB010000010">
    <property type="protein sequence ID" value="MCB8877109.1"/>
    <property type="molecule type" value="Genomic_DNA"/>
</dbReference>
<dbReference type="CDD" id="cd12164">
    <property type="entry name" value="GDH_like_2"/>
    <property type="match status" value="1"/>
</dbReference>
<keyword evidence="2" id="KW-0520">NAD</keyword>
<dbReference type="InterPro" id="IPR029753">
    <property type="entry name" value="D-isomer_DH_CS"/>
</dbReference>
<dbReference type="SUPFAM" id="SSF51735">
    <property type="entry name" value="NAD(P)-binding Rossmann-fold domains"/>
    <property type="match status" value="1"/>
</dbReference>
<reference evidence="4" key="1">
    <citation type="journal article" date="2021" name="Microorganisms">
        <title>Acidisoma silvae sp. nov. and Acidisomacellulosilytica sp. nov., Two Acidophilic Bacteria Isolated from Decaying Wood, Hydrolyzing Cellulose and Producing Poly-3-hydroxybutyrate.</title>
        <authorList>
            <person name="Mieszkin S."/>
            <person name="Pouder E."/>
            <person name="Uroz S."/>
            <person name="Simon-Colin C."/>
            <person name="Alain K."/>
        </authorList>
    </citation>
    <scope>NUCLEOTIDE SEQUENCE</scope>
    <source>
        <strain evidence="4">HW T2.11</strain>
    </source>
</reference>
<accession>A0A964E0F7</accession>
<dbReference type="InterPro" id="IPR006140">
    <property type="entry name" value="D-isomer_DH_NAD-bd"/>
</dbReference>
<reference evidence="4" key="2">
    <citation type="submission" date="2021-01" db="EMBL/GenBank/DDBJ databases">
        <authorList>
            <person name="Mieszkin S."/>
            <person name="Pouder E."/>
            <person name="Alain K."/>
        </authorList>
    </citation>
    <scope>NUCLEOTIDE SEQUENCE</scope>
    <source>
        <strain evidence="4">HW T2.11</strain>
    </source>
</reference>
<dbReference type="AlphaFoldDB" id="A0A964E0F7"/>
<dbReference type="InterPro" id="IPR036291">
    <property type="entry name" value="NAD(P)-bd_dom_sf"/>
</dbReference>
<sequence length="312" mass="34364">MSKSVLLYVCPTVPAEPWVKAFAESLPDVEIRVWPDIGNPAEVTYAFVWHPPSVLFTQLTSLRAVFSLGAGVDKLLANPELPRDVPLIRMVDPSLGADMAIFVAMQVLHYHRRMPEFAAFQRERLWRALDVPMAHERRVGILGYGEMGALCADRLRSFGFNVGIWSRRPRSDAGLRCFAGLEQLPAFLAETDILVCLLPLTPETRGILNAAAFAAMPRGSFLINVGRGPHVVENDLLAALDSGQIAHATLDVFVQEPLAQEHPFWAHERVTVTPHVGALTQPHTAAVMIADNIRRDLAGESLLNTVDHALGY</sequence>
<dbReference type="PROSITE" id="PS00671">
    <property type="entry name" value="D_2_HYDROXYACID_DH_3"/>
    <property type="match status" value="1"/>
</dbReference>
<protein>
    <submittedName>
        <fullName evidence="4">Glyoxylate/hydroxypyruvate reductase A</fullName>
    </submittedName>
</protein>
<dbReference type="Gene3D" id="3.40.50.720">
    <property type="entry name" value="NAD(P)-binding Rossmann-like Domain"/>
    <property type="match status" value="2"/>
</dbReference>